<dbReference type="Proteomes" id="UP000321570">
    <property type="component" value="Unassembled WGS sequence"/>
</dbReference>
<evidence type="ECO:0000313" key="2">
    <source>
        <dbReference type="Proteomes" id="UP000321570"/>
    </source>
</evidence>
<dbReference type="AlphaFoldDB" id="A0A564YEM2"/>
<dbReference type="EMBL" id="CABIJS010000166">
    <property type="protein sequence ID" value="VUZ45178.1"/>
    <property type="molecule type" value="Genomic_DNA"/>
</dbReference>
<reference evidence="1 2" key="1">
    <citation type="submission" date="2019-07" db="EMBL/GenBank/DDBJ databases">
        <authorList>
            <person name="Jastrzebski P J."/>
            <person name="Paukszto L."/>
            <person name="Jastrzebski P J."/>
        </authorList>
    </citation>
    <scope>NUCLEOTIDE SEQUENCE [LARGE SCALE GENOMIC DNA]</scope>
    <source>
        <strain evidence="1 2">WMS-il1</strain>
    </source>
</reference>
<name>A0A564YEM2_HYMDI</name>
<proteinExistence type="predicted"/>
<gene>
    <name evidence="1" type="ORF">WMSIL1_LOCUS5397</name>
</gene>
<sequence>MMTDPLVLTDPNIINHAPVPFCDNCSCLLATQSIITSINWCVNSKPVLNRLLPIRVDPFAFRITTIEAAHFEYATAYNMAICSKRTNWSSTIFIAVMDTCLSERNTLFVPGFRINLVVACVHFPKVSSNTVANRFIISFIRTCGQVTLCTFGPTI</sequence>
<protein>
    <submittedName>
        <fullName evidence="1">Uncharacterized protein</fullName>
    </submittedName>
</protein>
<keyword evidence="2" id="KW-1185">Reference proteome</keyword>
<accession>A0A564YEM2</accession>
<organism evidence="1 2">
    <name type="scientific">Hymenolepis diminuta</name>
    <name type="common">Rat tapeworm</name>
    <dbReference type="NCBI Taxonomy" id="6216"/>
    <lineage>
        <taxon>Eukaryota</taxon>
        <taxon>Metazoa</taxon>
        <taxon>Spiralia</taxon>
        <taxon>Lophotrochozoa</taxon>
        <taxon>Platyhelminthes</taxon>
        <taxon>Cestoda</taxon>
        <taxon>Eucestoda</taxon>
        <taxon>Cyclophyllidea</taxon>
        <taxon>Hymenolepididae</taxon>
        <taxon>Hymenolepis</taxon>
    </lineage>
</organism>
<evidence type="ECO:0000313" key="1">
    <source>
        <dbReference type="EMBL" id="VUZ45178.1"/>
    </source>
</evidence>